<dbReference type="KEGG" id="bbel:109473854"/>
<dbReference type="OrthoDB" id="2414723at2759"/>
<dbReference type="Pfam" id="PF02214">
    <property type="entry name" value="BTB_2"/>
    <property type="match status" value="2"/>
</dbReference>
<dbReference type="InterPro" id="IPR011333">
    <property type="entry name" value="SKP1/BTB/POZ_sf"/>
</dbReference>
<keyword evidence="2" id="KW-1185">Reference proteome</keyword>
<feature type="domain" description="BTB" evidence="1">
    <location>
        <begin position="157"/>
        <end position="258"/>
    </location>
</feature>
<dbReference type="Gene3D" id="3.30.710.10">
    <property type="entry name" value="Potassium Channel Kv1.1, Chain A"/>
    <property type="match status" value="2"/>
</dbReference>
<dbReference type="PANTHER" id="PTHR14499">
    <property type="entry name" value="POTASSIUM CHANNEL TETRAMERIZATION DOMAIN-CONTAINING"/>
    <property type="match status" value="1"/>
</dbReference>
<accession>A0A6P4YZ03</accession>
<dbReference type="AlphaFoldDB" id="A0A6P4YZ03"/>
<gene>
    <name evidence="3" type="primary">LOC109473854</name>
</gene>
<evidence type="ECO:0000259" key="1">
    <source>
        <dbReference type="SMART" id="SM00225"/>
    </source>
</evidence>
<dbReference type="CDD" id="cd18365">
    <property type="entry name" value="BTB_POZ_KCTD6_like"/>
    <property type="match status" value="1"/>
</dbReference>
<feature type="domain" description="BTB" evidence="1">
    <location>
        <begin position="3"/>
        <end position="104"/>
    </location>
</feature>
<dbReference type="GeneID" id="109473854"/>
<dbReference type="SMART" id="SM00225">
    <property type="entry name" value="BTB"/>
    <property type="match status" value="2"/>
</dbReference>
<protein>
    <submittedName>
        <fullName evidence="3">BTB/POZ domain-containing protein KCTD6-like</fullName>
    </submittedName>
</protein>
<dbReference type="InterPro" id="IPR000210">
    <property type="entry name" value="BTB/POZ_dom"/>
</dbReference>
<dbReference type="InterPro" id="IPR003131">
    <property type="entry name" value="T1-type_BTB"/>
</dbReference>
<sequence length="385" mass="43396">MSPPVTLNVGGHIYTTSLSTLTSYPDSMLGAMFSGDLPTGRDDQGRYFIDRDGELFRFVLNFLRTTELLLPDDFKEISQLKKEADFYQIQPLIEALRREEARAMCPRGEGDVLIVEHIFNKNAGGNEYRIVVSRTQPDSVLQELVRGSRCKMSSEDTPVTLNVGGFIYTTLRSTLTRYPDSALSAMFSPTPTLMTDEHGRCFIDRDGKLFRYVLNFLRTSELLLPRNFEELSQLRKEAEFYNIPPLTEALSQYQFGQFATVHMMMSTSSTVHSACFRFLASDNVTRERVKASLQKAIAKYFELEPDHDFELPEEVYTTPDGLALDVGATGKQSLNEAHILEALVRAGFTVQGSSHHCCQQNCCEYTWTLVCQSGGVADPVFFTQI</sequence>
<dbReference type="PANTHER" id="PTHR14499:SF144">
    <property type="entry name" value="POTASSIUM CHANNEL TETRAMERISATION-TYPE BTB DOMAIN-CONTAINING PROTEIN"/>
    <property type="match status" value="1"/>
</dbReference>
<evidence type="ECO:0000313" key="3">
    <source>
        <dbReference type="RefSeq" id="XP_019629523.1"/>
    </source>
</evidence>
<evidence type="ECO:0000313" key="2">
    <source>
        <dbReference type="Proteomes" id="UP000515135"/>
    </source>
</evidence>
<dbReference type="Proteomes" id="UP000515135">
    <property type="component" value="Unplaced"/>
</dbReference>
<dbReference type="SUPFAM" id="SSF54695">
    <property type="entry name" value="POZ domain"/>
    <property type="match status" value="2"/>
</dbReference>
<proteinExistence type="predicted"/>
<name>A0A6P4YZ03_BRABE</name>
<reference evidence="3" key="1">
    <citation type="submission" date="2025-08" db="UniProtKB">
        <authorList>
            <consortium name="RefSeq"/>
        </authorList>
    </citation>
    <scope>IDENTIFICATION</scope>
    <source>
        <tissue evidence="3">Gonad</tissue>
    </source>
</reference>
<organism evidence="2 3">
    <name type="scientific">Branchiostoma belcheri</name>
    <name type="common">Amphioxus</name>
    <dbReference type="NCBI Taxonomy" id="7741"/>
    <lineage>
        <taxon>Eukaryota</taxon>
        <taxon>Metazoa</taxon>
        <taxon>Chordata</taxon>
        <taxon>Cephalochordata</taxon>
        <taxon>Leptocardii</taxon>
        <taxon>Amphioxiformes</taxon>
        <taxon>Branchiostomatidae</taxon>
        <taxon>Branchiostoma</taxon>
    </lineage>
</organism>
<dbReference type="RefSeq" id="XP_019629523.1">
    <property type="nucleotide sequence ID" value="XM_019773964.1"/>
</dbReference>
<dbReference type="GO" id="GO:0051260">
    <property type="term" value="P:protein homooligomerization"/>
    <property type="evidence" value="ECO:0007669"/>
    <property type="project" value="InterPro"/>
</dbReference>